<feature type="region of interest" description="Disordered" evidence="1">
    <location>
        <begin position="38"/>
        <end position="99"/>
    </location>
</feature>
<sequence length="99" mass="9560">ATRDKIMGNLGSLFVPAVASADATSSASDVITVATENSGTVQNTADAPEGGGEGGLCPDTAAPLQTALANAESAPPASTAATAPAGGREDELLPKPTPK</sequence>
<protein>
    <submittedName>
        <fullName evidence="2">Conjugal transfer protein TraD</fullName>
    </submittedName>
</protein>
<evidence type="ECO:0000313" key="2">
    <source>
        <dbReference type="EMBL" id="PEM34943.1"/>
    </source>
</evidence>
<gene>
    <name evidence="2" type="ORF">CN611_32690</name>
</gene>
<organism evidence="2 3">
    <name type="scientific">Bacillus wiedmannii</name>
    <dbReference type="NCBI Taxonomy" id="1890302"/>
    <lineage>
        <taxon>Bacteria</taxon>
        <taxon>Bacillati</taxon>
        <taxon>Bacillota</taxon>
        <taxon>Bacilli</taxon>
        <taxon>Bacillales</taxon>
        <taxon>Bacillaceae</taxon>
        <taxon>Bacillus</taxon>
        <taxon>Bacillus cereus group</taxon>
    </lineage>
</organism>
<evidence type="ECO:0000256" key="1">
    <source>
        <dbReference type="SAM" id="MobiDB-lite"/>
    </source>
</evidence>
<feature type="non-terminal residue" evidence="2">
    <location>
        <position position="99"/>
    </location>
</feature>
<dbReference type="EMBL" id="NUDL01000394">
    <property type="protein sequence ID" value="PEM34943.1"/>
    <property type="molecule type" value="Genomic_DNA"/>
</dbReference>
<dbReference type="AlphaFoldDB" id="A0A2A8AZL8"/>
<feature type="compositionally biased region" description="Low complexity" evidence="1">
    <location>
        <begin position="69"/>
        <end position="85"/>
    </location>
</feature>
<proteinExistence type="predicted"/>
<evidence type="ECO:0000313" key="3">
    <source>
        <dbReference type="Proteomes" id="UP000220621"/>
    </source>
</evidence>
<accession>A0A2A8AZL8</accession>
<feature type="non-terminal residue" evidence="2">
    <location>
        <position position="1"/>
    </location>
</feature>
<name>A0A2A8AZL8_9BACI</name>
<dbReference type="Proteomes" id="UP000220621">
    <property type="component" value="Unassembled WGS sequence"/>
</dbReference>
<reference evidence="2 3" key="1">
    <citation type="submission" date="2017-09" db="EMBL/GenBank/DDBJ databases">
        <title>Large-scale bioinformatics analysis of Bacillus genomes uncovers conserved roles of natural products in bacterial physiology.</title>
        <authorList>
            <consortium name="Agbiome Team Llc"/>
            <person name="Bleich R.M."/>
            <person name="Grubbs K.J."/>
            <person name="Santa Maria K.C."/>
            <person name="Allen S.E."/>
            <person name="Farag S."/>
            <person name="Shank E.A."/>
            <person name="Bowers A."/>
        </authorList>
    </citation>
    <scope>NUCLEOTIDE SEQUENCE [LARGE SCALE GENOMIC DNA]</scope>
    <source>
        <strain evidence="2 3">AFS010764</strain>
    </source>
</reference>
<comment type="caution">
    <text evidence="2">The sequence shown here is derived from an EMBL/GenBank/DDBJ whole genome shotgun (WGS) entry which is preliminary data.</text>
</comment>